<evidence type="ECO:0000256" key="3">
    <source>
        <dbReference type="ARBA" id="ARBA00022801"/>
    </source>
</evidence>
<dbReference type="Gene3D" id="3.40.395.10">
    <property type="entry name" value="Adenoviral Proteinase, Chain A"/>
    <property type="match status" value="1"/>
</dbReference>
<protein>
    <recommendedName>
        <fullName evidence="4">Ubiquitin-like protease family profile domain-containing protein</fullName>
    </recommendedName>
</protein>
<name>A0A8H6ZDP1_9AGAR</name>
<dbReference type="GO" id="GO:0006508">
    <property type="term" value="P:proteolysis"/>
    <property type="evidence" value="ECO:0007669"/>
    <property type="project" value="UniProtKB-KW"/>
</dbReference>
<evidence type="ECO:0000256" key="2">
    <source>
        <dbReference type="ARBA" id="ARBA00022670"/>
    </source>
</evidence>
<evidence type="ECO:0000256" key="1">
    <source>
        <dbReference type="ARBA" id="ARBA00005234"/>
    </source>
</evidence>
<evidence type="ECO:0000313" key="5">
    <source>
        <dbReference type="EMBL" id="KAF7377130.1"/>
    </source>
</evidence>
<dbReference type="InterPro" id="IPR003653">
    <property type="entry name" value="Peptidase_C48_C"/>
</dbReference>
<dbReference type="EMBL" id="JACAZH010000001">
    <property type="protein sequence ID" value="KAF7377130.1"/>
    <property type="molecule type" value="Genomic_DNA"/>
</dbReference>
<gene>
    <name evidence="5" type="ORF">MSAN_00132000</name>
</gene>
<dbReference type="Proteomes" id="UP000623467">
    <property type="component" value="Unassembled WGS sequence"/>
</dbReference>
<comment type="similarity">
    <text evidence="1">Belongs to the peptidase C48 family.</text>
</comment>
<accession>A0A8H6ZDP1</accession>
<dbReference type="GO" id="GO:0019783">
    <property type="term" value="F:ubiquitin-like protein peptidase activity"/>
    <property type="evidence" value="ECO:0007669"/>
    <property type="project" value="UniProtKB-ARBA"/>
</dbReference>
<organism evidence="5 6">
    <name type="scientific">Mycena sanguinolenta</name>
    <dbReference type="NCBI Taxonomy" id="230812"/>
    <lineage>
        <taxon>Eukaryota</taxon>
        <taxon>Fungi</taxon>
        <taxon>Dikarya</taxon>
        <taxon>Basidiomycota</taxon>
        <taxon>Agaricomycotina</taxon>
        <taxon>Agaricomycetes</taxon>
        <taxon>Agaricomycetidae</taxon>
        <taxon>Agaricales</taxon>
        <taxon>Marasmiineae</taxon>
        <taxon>Mycenaceae</taxon>
        <taxon>Mycena</taxon>
    </lineage>
</organism>
<dbReference type="SUPFAM" id="SSF54001">
    <property type="entry name" value="Cysteine proteinases"/>
    <property type="match status" value="1"/>
</dbReference>
<feature type="domain" description="Ubiquitin-like protease family profile" evidence="4">
    <location>
        <begin position="406"/>
        <end position="586"/>
    </location>
</feature>
<keyword evidence="6" id="KW-1185">Reference proteome</keyword>
<dbReference type="Pfam" id="PF02902">
    <property type="entry name" value="Peptidase_C48"/>
    <property type="match status" value="1"/>
</dbReference>
<reference evidence="5" key="1">
    <citation type="submission" date="2020-05" db="EMBL/GenBank/DDBJ databases">
        <title>Mycena genomes resolve the evolution of fungal bioluminescence.</title>
        <authorList>
            <person name="Tsai I.J."/>
        </authorList>
    </citation>
    <scope>NUCLEOTIDE SEQUENCE</scope>
    <source>
        <strain evidence="5">160909Yilan</strain>
    </source>
</reference>
<sequence>MSGDASQETLEATHTTLSSQAEALYASLNIQGNFPELQDLPLEFVRTLLMMRGLKINIRKHAIGSFYEWETLDRAVSGRWEALGTKLHQATRKAISKSQLALMRSIHKFNDYCELLARLRPENCTIPIPSALSTQLNGPIPGWLSDSDVHDGIRSLHSADRCGEESIRLELERENLEAWLTEEIEIVAHVLDTRTDPCLDLALRERQDHLRSLKLTWQCGLLRLRRTVITHPPCPVASAVSAAAASAAPVAAVPTAAAAVVAVAAAAAATAIDAAATVDPIVPGVGILALPNRILQLQLEDETYEDGAAIFEARDDPTTNMIVAPEELDPGTISDAEEPLAVQDMLDHADEEEEEPSGIDGEVQLEIKWRFTESANVDVTLLQELQAHNDLFGVEDDRLQHVVGIHIINPPDLDTLRTCCGRLNNYCLNGVAAVLHRLFSNPSAQTAPHTNCCAVLSTLNLMRVRYKASDDTIWKFLSPTSYWDKSIWLIPIHRPMEEHWVLIVAVIPEQKLFLFDSLGSRNKWHQDLKDVMTLITRMVVLANRNKHPLHVTTAEELWTALPLYNKKVQSNWYDCGVWVLCMMAAIMRSYTNTNLSEADMGHARQVLTGHILTLPLT</sequence>
<dbReference type="AlphaFoldDB" id="A0A8H6ZDP1"/>
<dbReference type="OrthoDB" id="3253684at2759"/>
<keyword evidence="2" id="KW-0645">Protease</keyword>
<dbReference type="InterPro" id="IPR038765">
    <property type="entry name" value="Papain-like_cys_pep_sf"/>
</dbReference>
<evidence type="ECO:0000259" key="4">
    <source>
        <dbReference type="PROSITE" id="PS50600"/>
    </source>
</evidence>
<comment type="caution">
    <text evidence="5">The sequence shown here is derived from an EMBL/GenBank/DDBJ whole genome shotgun (WGS) entry which is preliminary data.</text>
</comment>
<keyword evidence="3" id="KW-0378">Hydrolase</keyword>
<evidence type="ECO:0000313" key="6">
    <source>
        <dbReference type="Proteomes" id="UP000623467"/>
    </source>
</evidence>
<proteinExistence type="inferred from homology"/>
<dbReference type="PROSITE" id="PS50600">
    <property type="entry name" value="ULP_PROTEASE"/>
    <property type="match status" value="1"/>
</dbReference>
<dbReference type="GO" id="GO:0008234">
    <property type="term" value="F:cysteine-type peptidase activity"/>
    <property type="evidence" value="ECO:0007669"/>
    <property type="project" value="InterPro"/>
</dbReference>